<evidence type="ECO:0000313" key="1">
    <source>
        <dbReference type="EMBL" id="RXH92170.1"/>
    </source>
</evidence>
<sequence>MSFAAHQEKYANLEAFPIFPSGMQYMLGKIRDQATFPIFLQNFPEDKLTLKLACKSDDVCSQAKNDSFLVSLIDYLGVCFLLG</sequence>
<name>A0A498J9K9_MALDO</name>
<gene>
    <name evidence="1" type="ORF">DVH24_033066</name>
</gene>
<reference evidence="1 2" key="1">
    <citation type="submission" date="2018-10" db="EMBL/GenBank/DDBJ databases">
        <title>A high-quality apple genome assembly.</title>
        <authorList>
            <person name="Hu J."/>
        </authorList>
    </citation>
    <scope>NUCLEOTIDE SEQUENCE [LARGE SCALE GENOMIC DNA]</scope>
    <source>
        <strain evidence="2">cv. HFTH1</strain>
        <tissue evidence="1">Young leaf</tissue>
    </source>
</reference>
<protein>
    <submittedName>
        <fullName evidence="1">Uncharacterized protein</fullName>
    </submittedName>
</protein>
<proteinExistence type="predicted"/>
<comment type="caution">
    <text evidence="1">The sequence shown here is derived from an EMBL/GenBank/DDBJ whole genome shotgun (WGS) entry which is preliminary data.</text>
</comment>
<keyword evidence="2" id="KW-1185">Reference proteome</keyword>
<dbReference type="AlphaFoldDB" id="A0A498J9K9"/>
<dbReference type="EMBL" id="RDQH01000334">
    <property type="protein sequence ID" value="RXH92170.1"/>
    <property type="molecule type" value="Genomic_DNA"/>
</dbReference>
<evidence type="ECO:0000313" key="2">
    <source>
        <dbReference type="Proteomes" id="UP000290289"/>
    </source>
</evidence>
<organism evidence="1 2">
    <name type="scientific">Malus domestica</name>
    <name type="common">Apple</name>
    <name type="synonym">Pyrus malus</name>
    <dbReference type="NCBI Taxonomy" id="3750"/>
    <lineage>
        <taxon>Eukaryota</taxon>
        <taxon>Viridiplantae</taxon>
        <taxon>Streptophyta</taxon>
        <taxon>Embryophyta</taxon>
        <taxon>Tracheophyta</taxon>
        <taxon>Spermatophyta</taxon>
        <taxon>Magnoliopsida</taxon>
        <taxon>eudicotyledons</taxon>
        <taxon>Gunneridae</taxon>
        <taxon>Pentapetalae</taxon>
        <taxon>rosids</taxon>
        <taxon>fabids</taxon>
        <taxon>Rosales</taxon>
        <taxon>Rosaceae</taxon>
        <taxon>Amygdaloideae</taxon>
        <taxon>Maleae</taxon>
        <taxon>Malus</taxon>
    </lineage>
</organism>
<dbReference type="Proteomes" id="UP000290289">
    <property type="component" value="Chromosome 8"/>
</dbReference>
<accession>A0A498J9K9</accession>